<dbReference type="EMBL" id="HBEQ01007784">
    <property type="protein sequence ID" value="CAD8518776.1"/>
    <property type="molecule type" value="Transcribed_RNA"/>
</dbReference>
<evidence type="ECO:0000313" key="3">
    <source>
        <dbReference type="EMBL" id="CAD8518776.1"/>
    </source>
</evidence>
<protein>
    <recommendedName>
        <fullName evidence="2">C2H2-type domain-containing protein</fullName>
    </recommendedName>
</protein>
<name>A0A7S0IDX4_MICPS</name>
<evidence type="ECO:0000256" key="1">
    <source>
        <dbReference type="SAM" id="MobiDB-lite"/>
    </source>
</evidence>
<accession>A0A7S0IDX4</accession>
<feature type="domain" description="C2H2-type" evidence="2">
    <location>
        <begin position="207"/>
        <end position="230"/>
    </location>
</feature>
<reference evidence="3" key="1">
    <citation type="submission" date="2021-01" db="EMBL/GenBank/DDBJ databases">
        <authorList>
            <person name="Corre E."/>
            <person name="Pelletier E."/>
            <person name="Niang G."/>
            <person name="Scheremetjew M."/>
            <person name="Finn R."/>
            <person name="Kale V."/>
            <person name="Holt S."/>
            <person name="Cochrane G."/>
            <person name="Meng A."/>
            <person name="Brown T."/>
            <person name="Cohen L."/>
        </authorList>
    </citation>
    <scope>NUCLEOTIDE SEQUENCE</scope>
    <source>
        <strain evidence="3">CCMP1723</strain>
    </source>
</reference>
<dbReference type="Pfam" id="PF04749">
    <property type="entry name" value="PLAC8"/>
    <property type="match status" value="1"/>
</dbReference>
<gene>
    <name evidence="3" type="ORF">MCOM1403_LOCUS6202</name>
</gene>
<proteinExistence type="predicted"/>
<sequence>MPSKYSAPQAQAMQAPKVKDQFDHLICNCCSGGISTFVASVLCPCAVLGSNAAMVQTSGRVEACTLLERQYVCCNEDHAGQKECQMHAGLIGGGCLAAALTYALAPWPLNMIGNGVLVLGQVPTAIHGARQRRLIRKDLNITSSNMIIPGNFGDIVCHSFFHPLALVQEHRELWDAKYKTKLVKKGYLDGPADKAPTTQEFEVRYDCSCAMCAARFDNMAQLIEHMGGEHDVGQINRVLASGKGTVKCDRCRETFPTCAVMKDHECTGARPMRREPKEKKRSAKLEDVEVGSVDDE</sequence>
<dbReference type="PROSITE" id="PS00028">
    <property type="entry name" value="ZINC_FINGER_C2H2_1"/>
    <property type="match status" value="1"/>
</dbReference>
<organism evidence="3">
    <name type="scientific">Micromonas pusilla</name>
    <name type="common">Picoplanktonic green alga</name>
    <name type="synonym">Chromulina pusilla</name>
    <dbReference type="NCBI Taxonomy" id="38833"/>
    <lineage>
        <taxon>Eukaryota</taxon>
        <taxon>Viridiplantae</taxon>
        <taxon>Chlorophyta</taxon>
        <taxon>Mamiellophyceae</taxon>
        <taxon>Mamiellales</taxon>
        <taxon>Mamiellaceae</taxon>
        <taxon>Micromonas</taxon>
    </lineage>
</organism>
<dbReference type="InterPro" id="IPR006461">
    <property type="entry name" value="PLAC_motif_containing"/>
</dbReference>
<feature type="region of interest" description="Disordered" evidence="1">
    <location>
        <begin position="269"/>
        <end position="296"/>
    </location>
</feature>
<evidence type="ECO:0000259" key="2">
    <source>
        <dbReference type="PROSITE" id="PS00028"/>
    </source>
</evidence>
<dbReference type="AlphaFoldDB" id="A0A7S0IDX4"/>
<dbReference type="InterPro" id="IPR013087">
    <property type="entry name" value="Znf_C2H2_type"/>
</dbReference>
<feature type="compositionally biased region" description="Basic and acidic residues" evidence="1">
    <location>
        <begin position="269"/>
        <end position="287"/>
    </location>
</feature>